<dbReference type="HOGENOM" id="CLU_029307_2_3_1"/>
<reference evidence="2" key="2">
    <citation type="submission" date="2015-06" db="UniProtKB">
        <authorList>
            <consortium name="EnsemblPlants"/>
        </authorList>
    </citation>
    <scope>IDENTIFICATION</scope>
    <source>
        <strain evidence="2">DM1-3 516 R44</strain>
    </source>
</reference>
<name>M1D9X5_SOLTU</name>
<proteinExistence type="predicted"/>
<reference evidence="3" key="1">
    <citation type="journal article" date="2011" name="Nature">
        <title>Genome sequence and analysis of the tuber crop potato.</title>
        <authorList>
            <consortium name="The Potato Genome Sequencing Consortium"/>
        </authorList>
    </citation>
    <scope>NUCLEOTIDE SEQUENCE [LARGE SCALE GENOMIC DNA]</scope>
    <source>
        <strain evidence="3">cv. DM1-3 516 R44</strain>
    </source>
</reference>
<sequence length="332" mass="35687">MPPKDGMSCIYYYWEETKFTCDHRAGDDHVGQAAPYISSIFGVDQRAVRRARTLRDDKADIEVTPTSSTYIWCIEDEYQKDEAKRRRAATVDTSSAVDINTLPAEAVLPTSTTGPSGTSNFSPSTTLSSSTAPPPSRSIAITTASRPPLTQAMLLRMRHLAYSADVRASRIEAEVPEMIDGVLTAALTPLRDYIEALTMRIEVCERGHGATHEETALKVAIADTDIPAHSDMPPATTGDEVRADDAIAESEVDTDEEQLGVQEETVFEGLIDLEEAMVYSVVQISLRDTTMAGSSAATTDETPGSDAQPQSVTPGTDASTVGAIAMHTSPQA</sequence>
<feature type="compositionally biased region" description="Low complexity" evidence="1">
    <location>
        <begin position="109"/>
        <end position="131"/>
    </location>
</feature>
<dbReference type="Gramene" id="PGSC0003DMT400085627">
    <property type="protein sequence ID" value="PGSC0003DMT400085627"/>
    <property type="gene ID" value="PGSC0003DMG400035198"/>
</dbReference>
<feature type="region of interest" description="Disordered" evidence="1">
    <location>
        <begin position="107"/>
        <end position="145"/>
    </location>
</feature>
<organism evidence="2 3">
    <name type="scientific">Solanum tuberosum</name>
    <name type="common">Potato</name>
    <dbReference type="NCBI Taxonomy" id="4113"/>
    <lineage>
        <taxon>Eukaryota</taxon>
        <taxon>Viridiplantae</taxon>
        <taxon>Streptophyta</taxon>
        <taxon>Embryophyta</taxon>
        <taxon>Tracheophyta</taxon>
        <taxon>Spermatophyta</taxon>
        <taxon>Magnoliopsida</taxon>
        <taxon>eudicotyledons</taxon>
        <taxon>Gunneridae</taxon>
        <taxon>Pentapetalae</taxon>
        <taxon>asterids</taxon>
        <taxon>lamiids</taxon>
        <taxon>Solanales</taxon>
        <taxon>Solanaceae</taxon>
        <taxon>Solanoideae</taxon>
        <taxon>Solaneae</taxon>
        <taxon>Solanum</taxon>
    </lineage>
</organism>
<dbReference type="EnsemblPlants" id="PGSC0003DMT400085627">
    <property type="protein sequence ID" value="PGSC0003DMT400085627"/>
    <property type="gene ID" value="PGSC0003DMG400035198"/>
</dbReference>
<accession>M1D9X5</accession>
<dbReference type="AlphaFoldDB" id="M1D9X5"/>
<feature type="compositionally biased region" description="Polar residues" evidence="1">
    <location>
        <begin position="293"/>
        <end position="319"/>
    </location>
</feature>
<dbReference type="Proteomes" id="UP000011115">
    <property type="component" value="Unassembled WGS sequence"/>
</dbReference>
<evidence type="ECO:0000313" key="3">
    <source>
        <dbReference type="Proteomes" id="UP000011115"/>
    </source>
</evidence>
<keyword evidence="3" id="KW-1185">Reference proteome</keyword>
<dbReference type="PaxDb" id="4113-PGSC0003DMT400085627"/>
<evidence type="ECO:0000313" key="2">
    <source>
        <dbReference type="EnsemblPlants" id="PGSC0003DMT400085627"/>
    </source>
</evidence>
<protein>
    <submittedName>
        <fullName evidence="2">Polyprotein protein</fullName>
    </submittedName>
</protein>
<evidence type="ECO:0000256" key="1">
    <source>
        <dbReference type="SAM" id="MobiDB-lite"/>
    </source>
</evidence>
<dbReference type="InParanoid" id="M1D9X5"/>
<feature type="region of interest" description="Disordered" evidence="1">
    <location>
        <begin position="293"/>
        <end position="332"/>
    </location>
</feature>